<evidence type="ECO:0000256" key="2">
    <source>
        <dbReference type="SAM" id="SignalP"/>
    </source>
</evidence>
<evidence type="ECO:0000313" key="3">
    <source>
        <dbReference type="EMBL" id="SCY28918.1"/>
    </source>
</evidence>
<reference evidence="3 4" key="1">
    <citation type="submission" date="2016-10" db="EMBL/GenBank/DDBJ databases">
        <authorList>
            <person name="de Groot N.N."/>
        </authorList>
    </citation>
    <scope>NUCLEOTIDE SEQUENCE [LARGE SCALE GENOMIC DNA]</scope>
    <source>
        <strain evidence="3 4">CGMCC 1.8925</strain>
    </source>
</reference>
<name>A0A1G5ER67_9RHOB</name>
<organism evidence="3 4">
    <name type="scientific">Paracoccus tibetensis</name>
    <dbReference type="NCBI Taxonomy" id="336292"/>
    <lineage>
        <taxon>Bacteria</taxon>
        <taxon>Pseudomonadati</taxon>
        <taxon>Pseudomonadota</taxon>
        <taxon>Alphaproteobacteria</taxon>
        <taxon>Rhodobacterales</taxon>
        <taxon>Paracoccaceae</taxon>
        <taxon>Paracoccus</taxon>
    </lineage>
</organism>
<keyword evidence="2" id="KW-0732">Signal</keyword>
<sequence>MKTWQANAKGALAALALMTAAPAAMAQDAGAVPGDRLVVPLPDVSTLSEEEARDLTRQVAEANVISDNCPAWEATDGEWQLLNGTSDALTARLGLDPLAYDREFFRPAYNLLDESGACETHGPQVASLVERLVAMGGDTRPAAELAEEAAAEGAATDAAADPAAEADAPDAAEPEAPAE</sequence>
<feature type="chain" id="PRO_5011780578" evidence="2">
    <location>
        <begin position="27"/>
        <end position="179"/>
    </location>
</feature>
<evidence type="ECO:0000313" key="4">
    <source>
        <dbReference type="Proteomes" id="UP000199502"/>
    </source>
</evidence>
<keyword evidence="4" id="KW-1185">Reference proteome</keyword>
<feature type="region of interest" description="Disordered" evidence="1">
    <location>
        <begin position="145"/>
        <end position="179"/>
    </location>
</feature>
<accession>A0A1G5ER67</accession>
<proteinExistence type="predicted"/>
<gene>
    <name evidence="3" type="ORF">SAMN05660710_01178</name>
</gene>
<feature type="compositionally biased region" description="Acidic residues" evidence="1">
    <location>
        <begin position="167"/>
        <end position="179"/>
    </location>
</feature>
<dbReference type="Proteomes" id="UP000199502">
    <property type="component" value="Unassembled WGS sequence"/>
</dbReference>
<dbReference type="RefSeq" id="WP_175453251.1">
    <property type="nucleotide sequence ID" value="NZ_FMVT01000003.1"/>
</dbReference>
<dbReference type="AlphaFoldDB" id="A0A1G5ER67"/>
<dbReference type="EMBL" id="FMVT01000003">
    <property type="protein sequence ID" value="SCY28918.1"/>
    <property type="molecule type" value="Genomic_DNA"/>
</dbReference>
<protein>
    <submittedName>
        <fullName evidence="3">Uncharacterized protein</fullName>
    </submittedName>
</protein>
<feature type="compositionally biased region" description="Low complexity" evidence="1">
    <location>
        <begin position="151"/>
        <end position="166"/>
    </location>
</feature>
<evidence type="ECO:0000256" key="1">
    <source>
        <dbReference type="SAM" id="MobiDB-lite"/>
    </source>
</evidence>
<feature type="signal peptide" evidence="2">
    <location>
        <begin position="1"/>
        <end position="26"/>
    </location>
</feature>
<dbReference type="STRING" id="336292.SAMN05660710_01178"/>